<organism evidence="3 4">
    <name type="scientific">Maribacter hydrothermalis</name>
    <dbReference type="NCBI Taxonomy" id="1836467"/>
    <lineage>
        <taxon>Bacteria</taxon>
        <taxon>Pseudomonadati</taxon>
        <taxon>Bacteroidota</taxon>
        <taxon>Flavobacteriia</taxon>
        <taxon>Flavobacteriales</taxon>
        <taxon>Flavobacteriaceae</taxon>
        <taxon>Maribacter</taxon>
    </lineage>
</organism>
<dbReference type="RefSeq" id="WP_068485312.1">
    <property type="nucleotide sequence ID" value="NZ_CP018760.1"/>
</dbReference>
<dbReference type="Proteomes" id="UP000092164">
    <property type="component" value="Unassembled WGS sequence"/>
</dbReference>
<dbReference type="SUPFAM" id="SSF55008">
    <property type="entry name" value="HMA, heavy metal-associated domain"/>
    <property type="match status" value="1"/>
</dbReference>
<dbReference type="EMBL" id="LZFP01000034">
    <property type="protein sequence ID" value="OBR37322.1"/>
    <property type="molecule type" value="Genomic_DNA"/>
</dbReference>
<comment type="caution">
    <text evidence="3">The sequence shown here is derived from an EMBL/GenBank/DDBJ whole genome shotgun (WGS) entry which is preliminary data.</text>
</comment>
<protein>
    <recommendedName>
        <fullName evidence="2">HMA domain-containing protein</fullName>
    </recommendedName>
</protein>
<dbReference type="CDD" id="cd00371">
    <property type="entry name" value="HMA"/>
    <property type="match status" value="1"/>
</dbReference>
<sequence>MKINFLALSIFIFCISVATSTAQDNSSAIAIIENAKTTEVLIGIDGMACQEGCADKIALNLMEIKGVSSAEVSFDQKNGIVVFDPKLTSIEDLKSTITNTKVKECQYTINSVTFKESE</sequence>
<dbReference type="OrthoDB" id="1178902at2"/>
<name>A0A1B7Z3L6_9FLAO</name>
<evidence type="ECO:0000259" key="2">
    <source>
        <dbReference type="PROSITE" id="PS50846"/>
    </source>
</evidence>
<dbReference type="GO" id="GO:0046872">
    <property type="term" value="F:metal ion binding"/>
    <property type="evidence" value="ECO:0007669"/>
    <property type="project" value="InterPro"/>
</dbReference>
<feature type="signal peptide" evidence="1">
    <location>
        <begin position="1"/>
        <end position="22"/>
    </location>
</feature>
<feature type="chain" id="PRO_5008602274" description="HMA domain-containing protein" evidence="1">
    <location>
        <begin position="23"/>
        <end position="118"/>
    </location>
</feature>
<dbReference type="Pfam" id="PF00403">
    <property type="entry name" value="HMA"/>
    <property type="match status" value="1"/>
</dbReference>
<evidence type="ECO:0000313" key="4">
    <source>
        <dbReference type="Proteomes" id="UP000092164"/>
    </source>
</evidence>
<dbReference type="Gene3D" id="3.30.70.100">
    <property type="match status" value="1"/>
</dbReference>
<evidence type="ECO:0000256" key="1">
    <source>
        <dbReference type="SAM" id="SignalP"/>
    </source>
</evidence>
<proteinExistence type="predicted"/>
<dbReference type="InterPro" id="IPR036163">
    <property type="entry name" value="HMA_dom_sf"/>
</dbReference>
<dbReference type="AlphaFoldDB" id="A0A1B7Z3L6"/>
<dbReference type="KEGG" id="mart:BTR34_06870"/>
<dbReference type="STRING" id="1836467.BTR34_06870"/>
<keyword evidence="1" id="KW-0732">Signal</keyword>
<dbReference type="InterPro" id="IPR006121">
    <property type="entry name" value="HMA_dom"/>
</dbReference>
<accession>A0A1B7Z3L6</accession>
<feature type="domain" description="HMA" evidence="2">
    <location>
        <begin position="38"/>
        <end position="105"/>
    </location>
</feature>
<evidence type="ECO:0000313" key="3">
    <source>
        <dbReference type="EMBL" id="OBR37322.1"/>
    </source>
</evidence>
<keyword evidence="4" id="KW-1185">Reference proteome</keyword>
<reference evidence="4" key="1">
    <citation type="submission" date="2016-06" db="EMBL/GenBank/DDBJ databases">
        <authorList>
            <person name="Zhan P."/>
        </authorList>
    </citation>
    <scope>NUCLEOTIDE SEQUENCE [LARGE SCALE GENOMIC DNA]</scope>
    <source>
        <strain evidence="4">T28</strain>
    </source>
</reference>
<gene>
    <name evidence="3" type="ORF">A9200_06625</name>
</gene>
<dbReference type="PROSITE" id="PS50846">
    <property type="entry name" value="HMA_2"/>
    <property type="match status" value="1"/>
</dbReference>